<protein>
    <submittedName>
        <fullName evidence="2">Uncharacterized protein</fullName>
    </submittedName>
</protein>
<keyword evidence="1" id="KW-1133">Transmembrane helix</keyword>
<feature type="transmembrane region" description="Helical" evidence="1">
    <location>
        <begin position="145"/>
        <end position="164"/>
    </location>
</feature>
<keyword evidence="1" id="KW-0472">Membrane</keyword>
<dbReference type="RefSeq" id="WP_168045451.1">
    <property type="nucleotide sequence ID" value="NZ_JAATJM010000001.1"/>
</dbReference>
<feature type="transmembrane region" description="Helical" evidence="1">
    <location>
        <begin position="15"/>
        <end position="38"/>
    </location>
</feature>
<evidence type="ECO:0000313" key="2">
    <source>
        <dbReference type="EMBL" id="NJC40584.1"/>
    </source>
</evidence>
<evidence type="ECO:0000313" key="3">
    <source>
        <dbReference type="Proteomes" id="UP000587415"/>
    </source>
</evidence>
<dbReference type="Pfam" id="PF20327">
    <property type="entry name" value="DUF6622"/>
    <property type="match status" value="1"/>
</dbReference>
<keyword evidence="3" id="KW-1185">Reference proteome</keyword>
<gene>
    <name evidence="2" type="ORF">GGQ87_000842</name>
</gene>
<dbReference type="Proteomes" id="UP000587415">
    <property type="component" value="Unassembled WGS sequence"/>
</dbReference>
<dbReference type="InterPro" id="IPR046730">
    <property type="entry name" value="DUF6622"/>
</dbReference>
<feature type="transmembrane region" description="Helical" evidence="1">
    <location>
        <begin position="75"/>
        <end position="99"/>
    </location>
</feature>
<dbReference type="AlphaFoldDB" id="A0A7X5YKY3"/>
<keyword evidence="1" id="KW-0812">Transmembrane</keyword>
<evidence type="ECO:0000256" key="1">
    <source>
        <dbReference type="SAM" id="Phobius"/>
    </source>
</evidence>
<organism evidence="2 3">
    <name type="scientific">Brevundimonas alba</name>
    <dbReference type="NCBI Taxonomy" id="74314"/>
    <lineage>
        <taxon>Bacteria</taxon>
        <taxon>Pseudomonadati</taxon>
        <taxon>Pseudomonadota</taxon>
        <taxon>Alphaproteobacteria</taxon>
        <taxon>Caulobacterales</taxon>
        <taxon>Caulobacteraceae</taxon>
        <taxon>Brevundimonas</taxon>
    </lineage>
</organism>
<sequence length="181" mass="19412">MGIVLWGGPMQSILIYIRIVISHTPVWAWLVLALLCLLGIRRLRTRATSIWGLVATPAIFLSWSFVGAIRFGQALGLGVALACWAACIAVGLLSFRLVGPPPSTWLDEHRVVRPGSIGPLSVYLVIFGVRYGLEVWAGFFPERATLAAALALVLSGFMAGRTTGDLRFAVLGRPAPLATSS</sequence>
<feature type="transmembrane region" description="Helical" evidence="1">
    <location>
        <begin position="111"/>
        <end position="133"/>
    </location>
</feature>
<dbReference type="EMBL" id="JAATJM010000001">
    <property type="protein sequence ID" value="NJC40584.1"/>
    <property type="molecule type" value="Genomic_DNA"/>
</dbReference>
<accession>A0A7X5YKY3</accession>
<name>A0A7X5YKY3_9CAUL</name>
<comment type="caution">
    <text evidence="2">The sequence shown here is derived from an EMBL/GenBank/DDBJ whole genome shotgun (WGS) entry which is preliminary data.</text>
</comment>
<reference evidence="2 3" key="1">
    <citation type="submission" date="2020-03" db="EMBL/GenBank/DDBJ databases">
        <title>Genomic Encyclopedia of Type Strains, Phase IV (KMG-IV): sequencing the most valuable type-strain genomes for metagenomic binning, comparative biology and taxonomic classification.</title>
        <authorList>
            <person name="Goeker M."/>
        </authorList>
    </citation>
    <scope>NUCLEOTIDE SEQUENCE [LARGE SCALE GENOMIC DNA]</scope>
    <source>
        <strain evidence="2 3">DSM 4736</strain>
    </source>
</reference>
<feature type="transmembrane region" description="Helical" evidence="1">
    <location>
        <begin position="50"/>
        <end position="69"/>
    </location>
</feature>
<proteinExistence type="predicted"/>